<evidence type="ECO:0000256" key="1">
    <source>
        <dbReference type="ARBA" id="ARBA00004651"/>
    </source>
</evidence>
<evidence type="ECO:0000256" key="3">
    <source>
        <dbReference type="ARBA" id="ARBA00022475"/>
    </source>
</evidence>
<feature type="transmembrane region" description="Helical" evidence="7">
    <location>
        <begin position="55"/>
        <end position="74"/>
    </location>
</feature>
<dbReference type="EMBL" id="JACXAH010000024">
    <property type="protein sequence ID" value="MBD1373385.1"/>
    <property type="molecule type" value="Genomic_DNA"/>
</dbReference>
<dbReference type="GO" id="GO:0009319">
    <property type="term" value="C:cytochrome o ubiquinol oxidase complex"/>
    <property type="evidence" value="ECO:0007669"/>
    <property type="project" value="TreeGrafter"/>
</dbReference>
<dbReference type="InterPro" id="IPR050968">
    <property type="entry name" value="Cytochrome_c_oxidase_bac_sub4"/>
</dbReference>
<dbReference type="RefSeq" id="WP_191140785.1">
    <property type="nucleotide sequence ID" value="NZ_JACXAG020000008.1"/>
</dbReference>
<sequence length="103" mass="11542">MTEEQQNSSPQQEESHKPDSTMKHIVSFAAMIVLTVAAFYIVMEDVVEPNMILPLLLFFASIQVVLQLFTFMHLNQKGTAYYTIFIFTGVIIAVVSAVGIILM</sequence>
<gene>
    <name evidence="8" type="ORF">IC620_13605</name>
</gene>
<keyword evidence="5 7" id="KW-1133">Transmembrane helix</keyword>
<keyword evidence="3" id="KW-1003">Cell membrane</keyword>
<keyword evidence="4 7" id="KW-0812">Transmembrane</keyword>
<feature type="transmembrane region" description="Helical" evidence="7">
    <location>
        <begin position="80"/>
        <end position="102"/>
    </location>
</feature>
<reference evidence="8" key="1">
    <citation type="submission" date="2020-09" db="EMBL/GenBank/DDBJ databases">
        <title>A novel bacterium of genus Hazenella, isolated from South China Sea.</title>
        <authorList>
            <person name="Huang H."/>
            <person name="Mo K."/>
            <person name="Hu Y."/>
        </authorList>
    </citation>
    <scope>NUCLEOTIDE SEQUENCE</scope>
    <source>
        <strain evidence="8">IB182357</strain>
    </source>
</reference>
<dbReference type="InterPro" id="IPR005171">
    <property type="entry name" value="Cyt_c_oxidase_su4_prok"/>
</dbReference>
<dbReference type="PANTHER" id="PTHR36835">
    <property type="entry name" value="CYTOCHROME BO(3) UBIQUINOL OXIDASE SUBUNIT 4"/>
    <property type="match status" value="1"/>
</dbReference>
<keyword evidence="9" id="KW-1185">Reference proteome</keyword>
<comment type="subcellular location">
    <subcellularLocation>
        <location evidence="1">Cell membrane</location>
        <topology evidence="1">Multi-pass membrane protein</topology>
    </subcellularLocation>
</comment>
<dbReference type="Pfam" id="PF03626">
    <property type="entry name" value="COX4_pro"/>
    <property type="match status" value="1"/>
</dbReference>
<feature type="transmembrane region" description="Helical" evidence="7">
    <location>
        <begin position="25"/>
        <end position="43"/>
    </location>
</feature>
<dbReference type="GO" id="GO:0019646">
    <property type="term" value="P:aerobic electron transport chain"/>
    <property type="evidence" value="ECO:0007669"/>
    <property type="project" value="TreeGrafter"/>
</dbReference>
<keyword evidence="6 7" id="KW-0472">Membrane</keyword>
<evidence type="ECO:0000256" key="2">
    <source>
        <dbReference type="ARBA" id="ARBA00008079"/>
    </source>
</evidence>
<proteinExistence type="inferred from homology"/>
<protein>
    <submittedName>
        <fullName evidence="8">Cytochrome C oxidase subunit IV family protein</fullName>
    </submittedName>
</protein>
<dbReference type="AlphaFoldDB" id="A0A926NDG8"/>
<evidence type="ECO:0000256" key="5">
    <source>
        <dbReference type="ARBA" id="ARBA00022989"/>
    </source>
</evidence>
<dbReference type="GO" id="GO:0005886">
    <property type="term" value="C:plasma membrane"/>
    <property type="evidence" value="ECO:0007669"/>
    <property type="project" value="UniProtKB-SubCell"/>
</dbReference>
<evidence type="ECO:0000256" key="7">
    <source>
        <dbReference type="SAM" id="Phobius"/>
    </source>
</evidence>
<evidence type="ECO:0000313" key="8">
    <source>
        <dbReference type="EMBL" id="MBD1373385.1"/>
    </source>
</evidence>
<name>A0A926NDG8_9BACL</name>
<comment type="caution">
    <text evidence="8">The sequence shown here is derived from an EMBL/GenBank/DDBJ whole genome shotgun (WGS) entry which is preliminary data.</text>
</comment>
<evidence type="ECO:0000256" key="6">
    <source>
        <dbReference type="ARBA" id="ARBA00023136"/>
    </source>
</evidence>
<dbReference type="GO" id="GO:0015078">
    <property type="term" value="F:proton transmembrane transporter activity"/>
    <property type="evidence" value="ECO:0007669"/>
    <property type="project" value="TreeGrafter"/>
</dbReference>
<dbReference type="GO" id="GO:0009486">
    <property type="term" value="F:cytochrome bo3 ubiquinol oxidase activity"/>
    <property type="evidence" value="ECO:0007669"/>
    <property type="project" value="TreeGrafter"/>
</dbReference>
<comment type="similarity">
    <text evidence="2">Belongs to the cytochrome c oxidase bacterial subunit 4 family.</text>
</comment>
<dbReference type="Proteomes" id="UP000661691">
    <property type="component" value="Unassembled WGS sequence"/>
</dbReference>
<accession>A0A926NDG8</accession>
<organism evidence="8 9">
    <name type="scientific">Polycladospora coralii</name>
    <dbReference type="NCBI Taxonomy" id="2771432"/>
    <lineage>
        <taxon>Bacteria</taxon>
        <taxon>Bacillati</taxon>
        <taxon>Bacillota</taxon>
        <taxon>Bacilli</taxon>
        <taxon>Bacillales</taxon>
        <taxon>Thermoactinomycetaceae</taxon>
        <taxon>Polycladospora</taxon>
    </lineage>
</organism>
<dbReference type="GO" id="GO:0015990">
    <property type="term" value="P:electron transport coupled proton transport"/>
    <property type="evidence" value="ECO:0007669"/>
    <property type="project" value="TreeGrafter"/>
</dbReference>
<evidence type="ECO:0000256" key="4">
    <source>
        <dbReference type="ARBA" id="ARBA00022692"/>
    </source>
</evidence>
<dbReference type="PANTHER" id="PTHR36835:SF1">
    <property type="entry name" value="CYTOCHROME BO(3) UBIQUINOL OXIDASE SUBUNIT 4"/>
    <property type="match status" value="1"/>
</dbReference>
<evidence type="ECO:0000313" key="9">
    <source>
        <dbReference type="Proteomes" id="UP000661691"/>
    </source>
</evidence>